<feature type="signal peptide" evidence="1">
    <location>
        <begin position="1"/>
        <end position="26"/>
    </location>
</feature>
<name>A0A3M7QEV7_BRAPC</name>
<keyword evidence="1" id="KW-0732">Signal</keyword>
<sequence>MIYVVHNNFLILKVFLVSMSCSSSSCFCNSFSDSLDSAIRADNVLKYEIVCLIILQHLAFYRTNLFLMK</sequence>
<gene>
    <name evidence="2" type="ORF">BpHYR1_010018</name>
</gene>
<evidence type="ECO:0000256" key="1">
    <source>
        <dbReference type="SAM" id="SignalP"/>
    </source>
</evidence>
<feature type="chain" id="PRO_5017985227" description="Secreted protein" evidence="1">
    <location>
        <begin position="27"/>
        <end position="69"/>
    </location>
</feature>
<proteinExistence type="predicted"/>
<evidence type="ECO:0008006" key="4">
    <source>
        <dbReference type="Google" id="ProtNLM"/>
    </source>
</evidence>
<comment type="caution">
    <text evidence="2">The sequence shown here is derived from an EMBL/GenBank/DDBJ whole genome shotgun (WGS) entry which is preliminary data.</text>
</comment>
<evidence type="ECO:0000313" key="2">
    <source>
        <dbReference type="EMBL" id="RNA09803.1"/>
    </source>
</evidence>
<dbReference type="EMBL" id="REGN01006367">
    <property type="protein sequence ID" value="RNA09803.1"/>
    <property type="molecule type" value="Genomic_DNA"/>
</dbReference>
<evidence type="ECO:0000313" key="3">
    <source>
        <dbReference type="Proteomes" id="UP000276133"/>
    </source>
</evidence>
<reference evidence="2 3" key="1">
    <citation type="journal article" date="2018" name="Sci. Rep.">
        <title>Genomic signatures of local adaptation to the degree of environmental predictability in rotifers.</title>
        <authorList>
            <person name="Franch-Gras L."/>
            <person name="Hahn C."/>
            <person name="Garcia-Roger E.M."/>
            <person name="Carmona M.J."/>
            <person name="Serra M."/>
            <person name="Gomez A."/>
        </authorList>
    </citation>
    <scope>NUCLEOTIDE SEQUENCE [LARGE SCALE GENOMIC DNA]</scope>
    <source>
        <strain evidence="2">HYR1</strain>
    </source>
</reference>
<keyword evidence="3" id="KW-1185">Reference proteome</keyword>
<organism evidence="2 3">
    <name type="scientific">Brachionus plicatilis</name>
    <name type="common">Marine rotifer</name>
    <name type="synonym">Brachionus muelleri</name>
    <dbReference type="NCBI Taxonomy" id="10195"/>
    <lineage>
        <taxon>Eukaryota</taxon>
        <taxon>Metazoa</taxon>
        <taxon>Spiralia</taxon>
        <taxon>Gnathifera</taxon>
        <taxon>Rotifera</taxon>
        <taxon>Eurotatoria</taxon>
        <taxon>Monogononta</taxon>
        <taxon>Pseudotrocha</taxon>
        <taxon>Ploima</taxon>
        <taxon>Brachionidae</taxon>
        <taxon>Brachionus</taxon>
    </lineage>
</organism>
<dbReference type="Proteomes" id="UP000276133">
    <property type="component" value="Unassembled WGS sequence"/>
</dbReference>
<dbReference type="AlphaFoldDB" id="A0A3M7QEV7"/>
<accession>A0A3M7QEV7</accession>
<protein>
    <recommendedName>
        <fullName evidence="4">Secreted protein</fullName>
    </recommendedName>
</protein>